<dbReference type="SUPFAM" id="SSF57247">
    <property type="entry name" value="Bowman-Birk inhibitor, BBI"/>
    <property type="match status" value="1"/>
</dbReference>
<dbReference type="Proteomes" id="UP000015105">
    <property type="component" value="Chromosome 1D"/>
</dbReference>
<dbReference type="CDD" id="cd00023">
    <property type="entry name" value="BBI"/>
    <property type="match status" value="1"/>
</dbReference>
<keyword evidence="3" id="KW-0722">Serine protease inhibitor</keyword>
<dbReference type="GO" id="GO:0005576">
    <property type="term" value="C:extracellular region"/>
    <property type="evidence" value="ECO:0007669"/>
    <property type="project" value="InterPro"/>
</dbReference>
<keyword evidence="1 3" id="KW-0646">Protease inhibitor</keyword>
<evidence type="ECO:0000256" key="3">
    <source>
        <dbReference type="RuleBase" id="RU003856"/>
    </source>
</evidence>
<evidence type="ECO:0000313" key="6">
    <source>
        <dbReference type="Proteomes" id="UP000015105"/>
    </source>
</evidence>
<sequence>MPSAWPCCDECGTCTRMIPPRCTCMDVSPSGCHPACKNCVQTTLGGRDVFWCMLRIENFCKRRCTPARMVS</sequence>
<dbReference type="GO" id="GO:0004867">
    <property type="term" value="F:serine-type endopeptidase inhibitor activity"/>
    <property type="evidence" value="ECO:0007669"/>
    <property type="project" value="UniProtKB-KW"/>
</dbReference>
<dbReference type="STRING" id="200361.A0A452XL14"/>
<reference evidence="6" key="2">
    <citation type="journal article" date="2017" name="Nat. Plants">
        <title>The Aegilops tauschii genome reveals multiple impacts of transposons.</title>
        <authorList>
            <person name="Zhao G."/>
            <person name="Zou C."/>
            <person name="Li K."/>
            <person name="Wang K."/>
            <person name="Li T."/>
            <person name="Gao L."/>
            <person name="Zhang X."/>
            <person name="Wang H."/>
            <person name="Yang Z."/>
            <person name="Liu X."/>
            <person name="Jiang W."/>
            <person name="Mao L."/>
            <person name="Kong X."/>
            <person name="Jiao Y."/>
            <person name="Jia J."/>
        </authorList>
    </citation>
    <scope>NUCLEOTIDE SEQUENCE [LARGE SCALE GENOMIC DNA]</scope>
    <source>
        <strain evidence="6">cv. AL8/78</strain>
    </source>
</reference>
<dbReference type="SMART" id="SM00269">
    <property type="entry name" value="BowB"/>
    <property type="match status" value="1"/>
</dbReference>
<comment type="similarity">
    <text evidence="3">Belongs to the Bowman-Birk serine protease inhibitor family.</text>
</comment>
<dbReference type="Gramene" id="AET1Gv20049800.2">
    <property type="protein sequence ID" value="AET1Gv20049800.2"/>
    <property type="gene ID" value="AET1Gv20049800"/>
</dbReference>
<dbReference type="EnsemblPlants" id="AET1Gv20049800.2">
    <property type="protein sequence ID" value="AET1Gv20049800.2"/>
    <property type="gene ID" value="AET1Gv20049800"/>
</dbReference>
<evidence type="ECO:0000313" key="5">
    <source>
        <dbReference type="EnsemblPlants" id="AET1Gv20049800.1"/>
    </source>
</evidence>
<dbReference type="Pfam" id="PF00228">
    <property type="entry name" value="Bowman-Birk_leg"/>
    <property type="match status" value="1"/>
</dbReference>
<keyword evidence="2" id="KW-1015">Disulfide bond</keyword>
<dbReference type="AlphaFoldDB" id="A0A452XL14"/>
<reference evidence="5" key="4">
    <citation type="submission" date="2019-03" db="UniProtKB">
        <authorList>
            <consortium name="EnsemblPlants"/>
        </authorList>
    </citation>
    <scope>IDENTIFICATION</scope>
</reference>
<accession>A0A452XL14</accession>
<keyword evidence="6" id="KW-1185">Reference proteome</keyword>
<protein>
    <recommendedName>
        <fullName evidence="4">Bowman-Birk serine protease inhibitors family domain-containing protein</fullName>
    </recommendedName>
</protein>
<dbReference type="Gramene" id="AET1Gv20049800.1">
    <property type="protein sequence ID" value="AET1Gv20049800.1"/>
    <property type="gene ID" value="AET1Gv20049800"/>
</dbReference>
<dbReference type="InterPro" id="IPR035995">
    <property type="entry name" value="Bowman-Birk_prot_inh"/>
</dbReference>
<dbReference type="InterPro" id="IPR000877">
    <property type="entry name" value="Prot_inh_BBI"/>
</dbReference>
<evidence type="ECO:0000256" key="1">
    <source>
        <dbReference type="ARBA" id="ARBA00022690"/>
    </source>
</evidence>
<evidence type="ECO:0000259" key="4">
    <source>
        <dbReference type="SMART" id="SM00269"/>
    </source>
</evidence>
<reference evidence="5" key="3">
    <citation type="journal article" date="2017" name="Nature">
        <title>Genome sequence of the progenitor of the wheat D genome Aegilops tauschii.</title>
        <authorList>
            <person name="Luo M.C."/>
            <person name="Gu Y.Q."/>
            <person name="Puiu D."/>
            <person name="Wang H."/>
            <person name="Twardziok S.O."/>
            <person name="Deal K.R."/>
            <person name="Huo N."/>
            <person name="Zhu T."/>
            <person name="Wang L."/>
            <person name="Wang Y."/>
            <person name="McGuire P.E."/>
            <person name="Liu S."/>
            <person name="Long H."/>
            <person name="Ramasamy R.K."/>
            <person name="Rodriguez J.C."/>
            <person name="Van S.L."/>
            <person name="Yuan L."/>
            <person name="Wang Z."/>
            <person name="Xia Z."/>
            <person name="Xiao L."/>
            <person name="Anderson O.D."/>
            <person name="Ouyang S."/>
            <person name="Liang Y."/>
            <person name="Zimin A.V."/>
            <person name="Pertea G."/>
            <person name="Qi P."/>
            <person name="Bennetzen J.L."/>
            <person name="Dai X."/>
            <person name="Dawson M.W."/>
            <person name="Muller H.G."/>
            <person name="Kugler K."/>
            <person name="Rivarola-Duarte L."/>
            <person name="Spannagl M."/>
            <person name="Mayer K.F.X."/>
            <person name="Lu F.H."/>
            <person name="Bevan M.W."/>
            <person name="Leroy P."/>
            <person name="Li P."/>
            <person name="You F.M."/>
            <person name="Sun Q."/>
            <person name="Liu Z."/>
            <person name="Lyons E."/>
            <person name="Wicker T."/>
            <person name="Salzberg S.L."/>
            <person name="Devos K.M."/>
            <person name="Dvorak J."/>
        </authorList>
    </citation>
    <scope>NUCLEOTIDE SEQUENCE [LARGE SCALE GENOMIC DNA]</scope>
    <source>
        <strain evidence="5">cv. AL8/78</strain>
    </source>
</reference>
<organism evidence="5 6">
    <name type="scientific">Aegilops tauschii subsp. strangulata</name>
    <name type="common">Goatgrass</name>
    <dbReference type="NCBI Taxonomy" id="200361"/>
    <lineage>
        <taxon>Eukaryota</taxon>
        <taxon>Viridiplantae</taxon>
        <taxon>Streptophyta</taxon>
        <taxon>Embryophyta</taxon>
        <taxon>Tracheophyta</taxon>
        <taxon>Spermatophyta</taxon>
        <taxon>Magnoliopsida</taxon>
        <taxon>Liliopsida</taxon>
        <taxon>Poales</taxon>
        <taxon>Poaceae</taxon>
        <taxon>BOP clade</taxon>
        <taxon>Pooideae</taxon>
        <taxon>Triticodae</taxon>
        <taxon>Triticeae</taxon>
        <taxon>Triticinae</taxon>
        <taxon>Aegilops</taxon>
    </lineage>
</organism>
<name>A0A452XL14_AEGTS</name>
<proteinExistence type="inferred from homology"/>
<evidence type="ECO:0000256" key="2">
    <source>
        <dbReference type="ARBA" id="ARBA00023157"/>
    </source>
</evidence>
<feature type="domain" description="Bowman-Birk serine protease inhibitors family" evidence="4">
    <location>
        <begin position="7"/>
        <end position="64"/>
    </location>
</feature>
<reference evidence="6" key="1">
    <citation type="journal article" date="2014" name="Science">
        <title>Ancient hybridizations among the ancestral genomes of bread wheat.</title>
        <authorList>
            <consortium name="International Wheat Genome Sequencing Consortium,"/>
            <person name="Marcussen T."/>
            <person name="Sandve S.R."/>
            <person name="Heier L."/>
            <person name="Spannagl M."/>
            <person name="Pfeifer M."/>
            <person name="Jakobsen K.S."/>
            <person name="Wulff B.B."/>
            <person name="Steuernagel B."/>
            <person name="Mayer K.F."/>
            <person name="Olsen O.A."/>
        </authorList>
    </citation>
    <scope>NUCLEOTIDE SEQUENCE [LARGE SCALE GENOMIC DNA]</scope>
    <source>
        <strain evidence="6">cv. AL8/78</strain>
    </source>
</reference>
<reference evidence="5" key="5">
    <citation type="journal article" date="2021" name="G3 (Bethesda)">
        <title>Aegilops tauschii genome assembly Aet v5.0 features greater sequence contiguity and improved annotation.</title>
        <authorList>
            <person name="Wang L."/>
            <person name="Zhu T."/>
            <person name="Rodriguez J.C."/>
            <person name="Deal K.R."/>
            <person name="Dubcovsky J."/>
            <person name="McGuire P.E."/>
            <person name="Lux T."/>
            <person name="Spannagl M."/>
            <person name="Mayer K.F.X."/>
            <person name="Baldrich P."/>
            <person name="Meyers B.C."/>
            <person name="Huo N."/>
            <person name="Gu Y.Q."/>
            <person name="Zhou H."/>
            <person name="Devos K.M."/>
            <person name="Bennetzen J.L."/>
            <person name="Unver T."/>
            <person name="Budak H."/>
            <person name="Gulick P.J."/>
            <person name="Galiba G."/>
            <person name="Kalapos B."/>
            <person name="Nelson D.R."/>
            <person name="Li P."/>
            <person name="You F.M."/>
            <person name="Luo M.C."/>
            <person name="Dvorak J."/>
        </authorList>
    </citation>
    <scope>NUCLEOTIDE SEQUENCE [LARGE SCALE GENOMIC DNA]</scope>
    <source>
        <strain evidence="5">cv. AL8/78</strain>
    </source>
</reference>
<dbReference type="Gene3D" id="2.10.69.10">
    <property type="entry name" value="Cysteine Protease (Bromelain) Inhibitor, subunit H"/>
    <property type="match status" value="1"/>
</dbReference>
<dbReference type="EnsemblPlants" id="AET1Gv20049800.1">
    <property type="protein sequence ID" value="AET1Gv20049800.1"/>
    <property type="gene ID" value="AET1Gv20049800"/>
</dbReference>